<dbReference type="InterPro" id="IPR051258">
    <property type="entry name" value="Diverse_Substrate_Transporter"/>
</dbReference>
<evidence type="ECO:0000256" key="1">
    <source>
        <dbReference type="ARBA" id="ARBA00004651"/>
    </source>
</evidence>
<gene>
    <name evidence="9" type="ORF">SAMN03080599_01759</name>
</gene>
<feature type="transmembrane region" description="Helical" evidence="7">
    <location>
        <begin position="156"/>
        <end position="177"/>
    </location>
</feature>
<dbReference type="SUPFAM" id="SSF103481">
    <property type="entry name" value="Multidrug resistance efflux transporter EmrE"/>
    <property type="match status" value="2"/>
</dbReference>
<feature type="transmembrane region" description="Helical" evidence="7">
    <location>
        <begin position="108"/>
        <end position="126"/>
    </location>
</feature>
<dbReference type="InterPro" id="IPR037185">
    <property type="entry name" value="EmrE-like"/>
</dbReference>
<dbReference type="PANTHER" id="PTHR42920">
    <property type="entry name" value="OS03G0707200 PROTEIN-RELATED"/>
    <property type="match status" value="1"/>
</dbReference>
<dbReference type="PANTHER" id="PTHR42920:SF5">
    <property type="entry name" value="EAMA DOMAIN-CONTAINING PROTEIN"/>
    <property type="match status" value="1"/>
</dbReference>
<name>A0A1G5RZL1_9FIRM</name>
<feature type="transmembrane region" description="Helical" evidence="7">
    <location>
        <begin position="189"/>
        <end position="208"/>
    </location>
</feature>
<dbReference type="InterPro" id="IPR000620">
    <property type="entry name" value="EamA_dom"/>
</dbReference>
<dbReference type="RefSeq" id="WP_170829374.1">
    <property type="nucleotide sequence ID" value="NZ_FMWL01000007.1"/>
</dbReference>
<dbReference type="EMBL" id="FMWL01000007">
    <property type="protein sequence ID" value="SCZ79446.1"/>
    <property type="molecule type" value="Genomic_DNA"/>
</dbReference>
<evidence type="ECO:0000256" key="7">
    <source>
        <dbReference type="SAM" id="Phobius"/>
    </source>
</evidence>
<feature type="transmembrane region" description="Helical" evidence="7">
    <location>
        <begin position="39"/>
        <end position="56"/>
    </location>
</feature>
<reference evidence="9 10" key="1">
    <citation type="submission" date="2016-10" db="EMBL/GenBank/DDBJ databases">
        <authorList>
            <person name="de Groot N.N."/>
        </authorList>
    </citation>
    <scope>NUCLEOTIDE SEQUENCE [LARGE SCALE GENOMIC DNA]</scope>
    <source>
        <strain evidence="9 10">DSM 2784</strain>
    </source>
</reference>
<protein>
    <submittedName>
        <fullName evidence="9">Permease of the drug/metabolite transporter (DMT) superfamily</fullName>
    </submittedName>
</protein>
<comment type="subcellular location">
    <subcellularLocation>
        <location evidence="1">Cell membrane</location>
        <topology evidence="1">Multi-pass membrane protein</topology>
    </subcellularLocation>
</comment>
<evidence type="ECO:0000256" key="2">
    <source>
        <dbReference type="ARBA" id="ARBA00007362"/>
    </source>
</evidence>
<evidence type="ECO:0000313" key="9">
    <source>
        <dbReference type="EMBL" id="SCZ79446.1"/>
    </source>
</evidence>
<comment type="similarity">
    <text evidence="2">Belongs to the EamA transporter family.</text>
</comment>
<keyword evidence="4 7" id="KW-0812">Transmembrane</keyword>
<evidence type="ECO:0000256" key="6">
    <source>
        <dbReference type="ARBA" id="ARBA00023136"/>
    </source>
</evidence>
<dbReference type="AlphaFoldDB" id="A0A1G5RZL1"/>
<evidence type="ECO:0000259" key="8">
    <source>
        <dbReference type="Pfam" id="PF00892"/>
    </source>
</evidence>
<keyword evidence="5 7" id="KW-1133">Transmembrane helix</keyword>
<evidence type="ECO:0000256" key="4">
    <source>
        <dbReference type="ARBA" id="ARBA00022692"/>
    </source>
</evidence>
<keyword evidence="10" id="KW-1185">Reference proteome</keyword>
<feature type="transmembrane region" description="Helical" evidence="7">
    <location>
        <begin position="77"/>
        <end position="96"/>
    </location>
</feature>
<organism evidence="9 10">
    <name type="scientific">Acidaminobacter hydrogenoformans DSM 2784</name>
    <dbReference type="NCBI Taxonomy" id="1120920"/>
    <lineage>
        <taxon>Bacteria</taxon>
        <taxon>Bacillati</taxon>
        <taxon>Bacillota</taxon>
        <taxon>Clostridia</taxon>
        <taxon>Peptostreptococcales</taxon>
        <taxon>Acidaminobacteraceae</taxon>
        <taxon>Acidaminobacter</taxon>
    </lineage>
</organism>
<dbReference type="Pfam" id="PF00892">
    <property type="entry name" value="EamA"/>
    <property type="match status" value="2"/>
</dbReference>
<sequence>MKKKMSGELMLMLTALIFGVSFVAQRAGMAHVGPFTFNGIRSLIGTVVLIPVMVLMDRQKKADVPAEVTDAKASKKNLLVGGLWCGLVVFISSSLQQAGMIYTTAGKAGFITALYIVIVPILGLFLKKKVRPILWVSVLLATAGLYLLSVKEGFSIGWGDFLILLSAVGLSVHIILIDHFSPKTDPVKLTSLQFLVSGVISLPFMFTFETVSWAGIMDSKIPILYAGVLSCGVAYTLQTIAQKRTEPTVTSLILSMESVIALIAGILILGESISVRETMGSIILFSGILLAQLPGDLKFLEARIPGTLGYNKKRQEESQFIEVNYVKISE</sequence>
<feature type="transmembrane region" description="Helical" evidence="7">
    <location>
        <begin position="249"/>
        <end position="269"/>
    </location>
</feature>
<feature type="transmembrane region" description="Helical" evidence="7">
    <location>
        <begin position="220"/>
        <end position="237"/>
    </location>
</feature>
<dbReference type="Proteomes" id="UP000199208">
    <property type="component" value="Unassembled WGS sequence"/>
</dbReference>
<evidence type="ECO:0000313" key="10">
    <source>
        <dbReference type="Proteomes" id="UP000199208"/>
    </source>
</evidence>
<feature type="transmembrane region" description="Helical" evidence="7">
    <location>
        <begin position="133"/>
        <end position="150"/>
    </location>
</feature>
<dbReference type="GO" id="GO:0005886">
    <property type="term" value="C:plasma membrane"/>
    <property type="evidence" value="ECO:0007669"/>
    <property type="project" value="UniProtKB-SubCell"/>
</dbReference>
<proteinExistence type="inferred from homology"/>
<accession>A0A1G5RZL1</accession>
<feature type="domain" description="EamA" evidence="8">
    <location>
        <begin position="158"/>
        <end position="290"/>
    </location>
</feature>
<dbReference type="STRING" id="1120920.SAMN03080599_01759"/>
<keyword evidence="3" id="KW-1003">Cell membrane</keyword>
<evidence type="ECO:0000256" key="5">
    <source>
        <dbReference type="ARBA" id="ARBA00022989"/>
    </source>
</evidence>
<feature type="domain" description="EamA" evidence="8">
    <location>
        <begin position="6"/>
        <end position="149"/>
    </location>
</feature>
<evidence type="ECO:0000256" key="3">
    <source>
        <dbReference type="ARBA" id="ARBA00022475"/>
    </source>
</evidence>
<keyword evidence="6 7" id="KW-0472">Membrane</keyword>